<dbReference type="InterPro" id="IPR020581">
    <property type="entry name" value="GDC_P"/>
</dbReference>
<dbReference type="Gene3D" id="3.40.640.10">
    <property type="entry name" value="Type I PLP-dependent aspartate aminotransferase-like (Major domain)"/>
    <property type="match status" value="1"/>
</dbReference>
<dbReference type="GO" id="GO:0004375">
    <property type="term" value="F:glycine dehydrogenase (decarboxylating) activity"/>
    <property type="evidence" value="ECO:0007669"/>
    <property type="project" value="InterPro"/>
</dbReference>
<reference evidence="3 4" key="1">
    <citation type="journal article" date="2013" name="PLoS Genet.">
        <title>Genomic mechanisms accounting for the adaptation to parasitism in nematode-trapping fungi.</title>
        <authorList>
            <person name="Meerupati T."/>
            <person name="Andersson K.M."/>
            <person name="Friman E."/>
            <person name="Kumar D."/>
            <person name="Tunlid A."/>
            <person name="Ahren D."/>
        </authorList>
    </citation>
    <scope>NUCLEOTIDE SEQUENCE [LARGE SCALE GENOMIC DNA]</scope>
    <source>
        <strain evidence="3 4">CBS 200.50</strain>
    </source>
</reference>
<evidence type="ECO:0000256" key="1">
    <source>
        <dbReference type="ARBA" id="ARBA00023002"/>
    </source>
</evidence>
<sequence>MTTLLAASRRALLPTRHQLAFRSARAYVAPRCIAIRSFATEAALAVEQPELGAGELSGAAVAPVKTPKLELRKGFPTLSFPYQPEPLAFKGQKPLTAGLAFDDLDTLPRRHIGPDPKHVKEMLEIVGYDSMDTFIDSVVPKKIQYPGEMDLGFEYGLSETEFAEEWKNIMEECSAKPALLGNGYYGTKVPEVIKRNILECPEWYTSYTPYQAEISQGRLESLINFQTLITELTGLEIANASVLDELTAATEAMTFAYACLPASRQKSNKKVFLVSDKMFPQTIAGLYPRAEGFNIKIVVADLEKSNLDEIIAGGDLIGAMVQYPDVNSNTGEWLPKFTENIHAKGGL</sequence>
<dbReference type="Proteomes" id="UP000015100">
    <property type="component" value="Unassembled WGS sequence"/>
</dbReference>
<dbReference type="eggNOG" id="KOG2040">
    <property type="taxonomic scope" value="Eukaryota"/>
</dbReference>
<accession>S8BCP2</accession>
<dbReference type="GO" id="GO:0005960">
    <property type="term" value="C:glycine cleavage complex"/>
    <property type="evidence" value="ECO:0007669"/>
    <property type="project" value="TreeGrafter"/>
</dbReference>
<proteinExistence type="predicted"/>
<keyword evidence="1" id="KW-0560">Oxidoreductase</keyword>
<dbReference type="GO" id="GO:0019464">
    <property type="term" value="P:glycine decarboxylation via glycine cleavage system"/>
    <property type="evidence" value="ECO:0007669"/>
    <property type="project" value="TreeGrafter"/>
</dbReference>
<dbReference type="OrthoDB" id="6537869at2759"/>
<protein>
    <recommendedName>
        <fullName evidence="2">Glycine cleavage system P-protein N-terminal domain-containing protein</fullName>
    </recommendedName>
</protein>
<dbReference type="STRING" id="1284197.S8BCP2"/>
<dbReference type="InterPro" id="IPR015421">
    <property type="entry name" value="PyrdxlP-dep_Trfase_major"/>
</dbReference>
<evidence type="ECO:0000259" key="2">
    <source>
        <dbReference type="Pfam" id="PF02347"/>
    </source>
</evidence>
<dbReference type="GO" id="GO:0016594">
    <property type="term" value="F:glycine binding"/>
    <property type="evidence" value="ECO:0007669"/>
    <property type="project" value="TreeGrafter"/>
</dbReference>
<evidence type="ECO:0000313" key="3">
    <source>
        <dbReference type="EMBL" id="EPS36973.1"/>
    </source>
</evidence>
<dbReference type="InterPro" id="IPR015424">
    <property type="entry name" value="PyrdxlP-dep_Trfase"/>
</dbReference>
<dbReference type="InterPro" id="IPR049315">
    <property type="entry name" value="GDC-P_N"/>
</dbReference>
<dbReference type="GO" id="GO:0030170">
    <property type="term" value="F:pyridoxal phosphate binding"/>
    <property type="evidence" value="ECO:0007669"/>
    <property type="project" value="TreeGrafter"/>
</dbReference>
<dbReference type="OMA" id="LACHEEY"/>
<name>S8BCP2_DACHA</name>
<dbReference type="AlphaFoldDB" id="S8BCP2"/>
<organism evidence="3 4">
    <name type="scientific">Dactylellina haptotyla (strain CBS 200.50)</name>
    <name type="common">Nematode-trapping fungus</name>
    <name type="synonym">Monacrosporium haptotylum</name>
    <dbReference type="NCBI Taxonomy" id="1284197"/>
    <lineage>
        <taxon>Eukaryota</taxon>
        <taxon>Fungi</taxon>
        <taxon>Dikarya</taxon>
        <taxon>Ascomycota</taxon>
        <taxon>Pezizomycotina</taxon>
        <taxon>Orbiliomycetes</taxon>
        <taxon>Orbiliales</taxon>
        <taxon>Orbiliaceae</taxon>
        <taxon>Dactylellina</taxon>
    </lineage>
</organism>
<dbReference type="HOGENOM" id="CLU_004620_0_0_1"/>
<keyword evidence="4" id="KW-1185">Reference proteome</keyword>
<dbReference type="EMBL" id="AQGS01000810">
    <property type="protein sequence ID" value="EPS36973.1"/>
    <property type="molecule type" value="Genomic_DNA"/>
</dbReference>
<dbReference type="SUPFAM" id="SSF53383">
    <property type="entry name" value="PLP-dependent transferases"/>
    <property type="match status" value="1"/>
</dbReference>
<evidence type="ECO:0000313" key="4">
    <source>
        <dbReference type="Proteomes" id="UP000015100"/>
    </source>
</evidence>
<reference evidence="4" key="2">
    <citation type="submission" date="2013-04" db="EMBL/GenBank/DDBJ databases">
        <title>Genomic mechanisms accounting for the adaptation to parasitism in nematode-trapping fungi.</title>
        <authorList>
            <person name="Ahren D.G."/>
        </authorList>
    </citation>
    <scope>NUCLEOTIDE SEQUENCE [LARGE SCALE GENOMIC DNA]</scope>
    <source>
        <strain evidence="4">CBS 200.50</strain>
    </source>
</reference>
<gene>
    <name evidence="3" type="ORF">H072_9423</name>
</gene>
<feature type="non-terminal residue" evidence="3">
    <location>
        <position position="347"/>
    </location>
</feature>
<feature type="domain" description="Glycine cleavage system P-protein N-terminal" evidence="2">
    <location>
        <begin position="109"/>
        <end position="332"/>
    </location>
</feature>
<dbReference type="Pfam" id="PF02347">
    <property type="entry name" value="GDC-P"/>
    <property type="match status" value="1"/>
</dbReference>
<dbReference type="PANTHER" id="PTHR11773:SF1">
    <property type="entry name" value="GLYCINE DEHYDROGENASE (DECARBOXYLATING), MITOCHONDRIAL"/>
    <property type="match status" value="1"/>
</dbReference>
<dbReference type="GO" id="GO:0005829">
    <property type="term" value="C:cytosol"/>
    <property type="evidence" value="ECO:0007669"/>
    <property type="project" value="TreeGrafter"/>
</dbReference>
<comment type="caution">
    <text evidence="3">The sequence shown here is derived from an EMBL/GenBank/DDBJ whole genome shotgun (WGS) entry which is preliminary data.</text>
</comment>
<dbReference type="PANTHER" id="PTHR11773">
    <property type="entry name" value="GLYCINE DEHYDROGENASE, DECARBOXYLATING"/>
    <property type="match status" value="1"/>
</dbReference>